<evidence type="ECO:0000313" key="14">
    <source>
        <dbReference type="Proteomes" id="UP000440367"/>
    </source>
</evidence>
<dbReference type="Proteomes" id="UP000460718">
    <property type="component" value="Unassembled WGS sequence"/>
</dbReference>
<dbReference type="Proteomes" id="UP000440367">
    <property type="component" value="Unassembled WGS sequence"/>
</dbReference>
<dbReference type="EMBL" id="QXFZ01000383">
    <property type="protein sequence ID" value="KAE9118607.1"/>
    <property type="molecule type" value="Genomic_DNA"/>
</dbReference>
<gene>
    <name evidence="9" type="ORF">PF001_g7743</name>
    <name evidence="8" type="ORF">PF002_g9811</name>
    <name evidence="7" type="ORF">PF004_g7774</name>
    <name evidence="6" type="ORF">PF005_g8628</name>
    <name evidence="4" type="ORF">PF007_g8865</name>
    <name evidence="10" type="ORF">PF008_g7970</name>
    <name evidence="2" type="ORF">PF009_g9618</name>
    <name evidence="5" type="ORF">PF010_g7878</name>
    <name evidence="3" type="ORF">PF011_g7522</name>
</gene>
<evidence type="ECO:0000313" key="11">
    <source>
        <dbReference type="Proteomes" id="UP000429523"/>
    </source>
</evidence>
<feature type="region of interest" description="Disordered" evidence="1">
    <location>
        <begin position="41"/>
        <end position="67"/>
    </location>
</feature>
<evidence type="ECO:0000313" key="9">
    <source>
        <dbReference type="EMBL" id="KAE9315530.1"/>
    </source>
</evidence>
<dbReference type="EMBL" id="QXGF01000416">
    <property type="protein sequence ID" value="KAE8940562.1"/>
    <property type="molecule type" value="Genomic_DNA"/>
</dbReference>
<dbReference type="EMBL" id="QXFX01000345">
    <property type="protein sequence ID" value="KAE9119393.1"/>
    <property type="molecule type" value="Genomic_DNA"/>
</dbReference>
<evidence type="ECO:0000313" key="3">
    <source>
        <dbReference type="EMBL" id="KAE9015659.1"/>
    </source>
</evidence>
<name>A0A6A3ZSD2_9STRA</name>
<evidence type="ECO:0000313" key="12">
    <source>
        <dbReference type="Proteomes" id="UP000433483"/>
    </source>
</evidence>
<dbReference type="Proteomes" id="UP000486351">
    <property type="component" value="Unassembled WGS sequence"/>
</dbReference>
<evidence type="ECO:0000313" key="18">
    <source>
        <dbReference type="Proteomes" id="UP000486351"/>
    </source>
</evidence>
<organism evidence="8 14">
    <name type="scientific">Phytophthora fragariae</name>
    <dbReference type="NCBI Taxonomy" id="53985"/>
    <lineage>
        <taxon>Eukaryota</taxon>
        <taxon>Sar</taxon>
        <taxon>Stramenopiles</taxon>
        <taxon>Oomycota</taxon>
        <taxon>Peronosporomycetes</taxon>
        <taxon>Peronosporales</taxon>
        <taxon>Peronosporaceae</taxon>
        <taxon>Phytophthora</taxon>
    </lineage>
</organism>
<comment type="caution">
    <text evidence="8">The sequence shown here is derived from an EMBL/GenBank/DDBJ whole genome shotgun (WGS) entry which is preliminary data.</text>
</comment>
<dbReference type="Proteomes" id="UP000433483">
    <property type="component" value="Unassembled WGS sequence"/>
</dbReference>
<keyword evidence="12" id="KW-1185">Reference proteome</keyword>
<dbReference type="EMBL" id="QXFW01000335">
    <property type="protein sequence ID" value="KAE9015659.1"/>
    <property type="molecule type" value="Genomic_DNA"/>
</dbReference>
<dbReference type="EMBL" id="QXGC01000345">
    <property type="protein sequence ID" value="KAE9239837.1"/>
    <property type="molecule type" value="Genomic_DNA"/>
</dbReference>
<evidence type="ECO:0000313" key="10">
    <source>
        <dbReference type="EMBL" id="KAE9347103.1"/>
    </source>
</evidence>
<evidence type="ECO:0000313" key="15">
    <source>
        <dbReference type="Proteomes" id="UP000441208"/>
    </source>
</evidence>
<evidence type="ECO:0000313" key="6">
    <source>
        <dbReference type="EMBL" id="KAE9217497.1"/>
    </source>
</evidence>
<sequence length="351" mass="39611">MDSVVFHAPVSRQSPLASTTIRPLFQRDPLRAVDAGDEFYNHHAAPTPTASVLVPPTTTRIPPPPMPVSALLAESIQVALHHSNSDSDHGDNFAPAQTSTYVTSSDSPRRQSNAARGRRTSARRREQCRINLARYRLRQDQKVQLLNDTVTKLREEVPLLELQRDRVLFGTKQSVFNVVVEYFDLFRHGVRLGSHVQDTHVQQQQAFLRCVIASDVRLGERQGLNVQWRRYSSYFEDLNFQLEHVDERVKNLVTVSAFMTVTISEATLKHIFPHLMNTELGETLLGRRLVLPCLLCFEWDDASSQVVRLEMTVDFLTPMSRVLNSLSDTAFVLGQALIPLDGSIGKLDTDT</sequence>
<feature type="region of interest" description="Disordered" evidence="1">
    <location>
        <begin position="82"/>
        <end position="125"/>
    </location>
</feature>
<dbReference type="EMBL" id="QXGD01000416">
    <property type="protein sequence ID" value="KAE9240319.1"/>
    <property type="molecule type" value="Genomic_DNA"/>
</dbReference>
<evidence type="ECO:0000313" key="2">
    <source>
        <dbReference type="EMBL" id="KAE8940562.1"/>
    </source>
</evidence>
<reference evidence="11 12" key="1">
    <citation type="submission" date="2018-08" db="EMBL/GenBank/DDBJ databases">
        <title>Genomic investigation of the strawberry pathogen Phytophthora fragariae indicates pathogenicity is determined by transcriptional variation in three key races.</title>
        <authorList>
            <person name="Adams T.M."/>
            <person name="Armitage A.D."/>
            <person name="Sobczyk M.K."/>
            <person name="Bates H.J."/>
            <person name="Dunwell J.M."/>
            <person name="Nellist C.F."/>
            <person name="Harrison R.J."/>
        </authorList>
    </citation>
    <scope>NUCLEOTIDE SEQUENCE [LARGE SCALE GENOMIC DNA]</scope>
    <source>
        <strain evidence="9 13">A4</strain>
        <strain evidence="8 14">BC-1</strain>
        <strain evidence="7 17">BC-23</strain>
        <strain evidence="6 12">NOV-27</strain>
        <strain evidence="4 15">NOV-71</strain>
        <strain evidence="10 18">NOV-77</strain>
        <strain evidence="2 11">NOV-9</strain>
        <strain evidence="5 19">ONT-3</strain>
        <strain evidence="3 16">SCRP245</strain>
    </source>
</reference>
<dbReference type="OrthoDB" id="119895at2759"/>
<evidence type="ECO:0000256" key="1">
    <source>
        <dbReference type="SAM" id="MobiDB-lite"/>
    </source>
</evidence>
<dbReference type="Proteomes" id="UP000437068">
    <property type="component" value="Unassembled WGS sequence"/>
</dbReference>
<evidence type="ECO:0008006" key="20">
    <source>
        <dbReference type="Google" id="ProtNLM"/>
    </source>
</evidence>
<evidence type="ECO:0000313" key="4">
    <source>
        <dbReference type="EMBL" id="KAE9118607.1"/>
    </source>
</evidence>
<feature type="compositionally biased region" description="Polar residues" evidence="1">
    <location>
        <begin position="95"/>
        <end position="113"/>
    </location>
</feature>
<dbReference type="Proteomes" id="UP000429523">
    <property type="component" value="Unassembled WGS sequence"/>
</dbReference>
<evidence type="ECO:0000313" key="13">
    <source>
        <dbReference type="Proteomes" id="UP000437068"/>
    </source>
</evidence>
<evidence type="ECO:0000313" key="7">
    <source>
        <dbReference type="EMBL" id="KAE9239837.1"/>
    </source>
</evidence>
<evidence type="ECO:0000313" key="17">
    <source>
        <dbReference type="Proteomes" id="UP000476176"/>
    </source>
</evidence>
<dbReference type="Proteomes" id="UP000441208">
    <property type="component" value="Unassembled WGS sequence"/>
</dbReference>
<evidence type="ECO:0000313" key="5">
    <source>
        <dbReference type="EMBL" id="KAE9119393.1"/>
    </source>
</evidence>
<accession>A0A6A3ZSD2</accession>
<proteinExistence type="predicted"/>
<dbReference type="EMBL" id="QXFY01000348">
    <property type="protein sequence ID" value="KAE9347103.1"/>
    <property type="molecule type" value="Genomic_DNA"/>
</dbReference>
<dbReference type="Proteomes" id="UP000476176">
    <property type="component" value="Unassembled WGS sequence"/>
</dbReference>
<evidence type="ECO:0000313" key="19">
    <source>
        <dbReference type="Proteomes" id="UP000488956"/>
    </source>
</evidence>
<dbReference type="EMBL" id="QXGE01000336">
    <property type="protein sequence ID" value="KAE9315530.1"/>
    <property type="molecule type" value="Genomic_DNA"/>
</dbReference>
<protein>
    <recommendedName>
        <fullName evidence="20">BZIP domain-containing protein</fullName>
    </recommendedName>
</protein>
<dbReference type="Proteomes" id="UP000488956">
    <property type="component" value="Unassembled WGS sequence"/>
</dbReference>
<evidence type="ECO:0000313" key="8">
    <source>
        <dbReference type="EMBL" id="KAE9240319.1"/>
    </source>
</evidence>
<dbReference type="EMBL" id="QXGB01000371">
    <property type="protein sequence ID" value="KAE9217497.1"/>
    <property type="molecule type" value="Genomic_DNA"/>
</dbReference>
<evidence type="ECO:0000313" key="16">
    <source>
        <dbReference type="Proteomes" id="UP000460718"/>
    </source>
</evidence>
<dbReference type="AlphaFoldDB" id="A0A6A3ZSD2"/>